<dbReference type="EMBL" id="QTSX02005046">
    <property type="protein sequence ID" value="KAJ9061720.1"/>
    <property type="molecule type" value="Genomic_DNA"/>
</dbReference>
<comment type="caution">
    <text evidence="1">The sequence shown here is derived from an EMBL/GenBank/DDBJ whole genome shotgun (WGS) entry which is preliminary data.</text>
</comment>
<name>A0ACC2SHA6_9FUNG</name>
<accession>A0ACC2SHA6</accession>
<dbReference type="Proteomes" id="UP001165960">
    <property type="component" value="Unassembled WGS sequence"/>
</dbReference>
<evidence type="ECO:0000313" key="2">
    <source>
        <dbReference type="Proteomes" id="UP001165960"/>
    </source>
</evidence>
<reference evidence="1" key="1">
    <citation type="submission" date="2022-04" db="EMBL/GenBank/DDBJ databases">
        <title>Genome of the entomopathogenic fungus Entomophthora muscae.</title>
        <authorList>
            <person name="Elya C."/>
            <person name="Lovett B.R."/>
            <person name="Lee E."/>
            <person name="Macias A.M."/>
            <person name="Hajek A.E."/>
            <person name="De Bivort B.L."/>
            <person name="Kasson M.T."/>
            <person name="De Fine Licht H.H."/>
            <person name="Stajich J.E."/>
        </authorList>
    </citation>
    <scope>NUCLEOTIDE SEQUENCE</scope>
    <source>
        <strain evidence="1">Berkeley</strain>
    </source>
</reference>
<evidence type="ECO:0000313" key="1">
    <source>
        <dbReference type="EMBL" id="KAJ9061720.1"/>
    </source>
</evidence>
<gene>
    <name evidence="1" type="ORF">DSO57_1017815</name>
</gene>
<protein>
    <submittedName>
        <fullName evidence="1">Uncharacterized protein</fullName>
    </submittedName>
</protein>
<proteinExistence type="predicted"/>
<organism evidence="1 2">
    <name type="scientific">Entomophthora muscae</name>
    <dbReference type="NCBI Taxonomy" id="34485"/>
    <lineage>
        <taxon>Eukaryota</taxon>
        <taxon>Fungi</taxon>
        <taxon>Fungi incertae sedis</taxon>
        <taxon>Zoopagomycota</taxon>
        <taxon>Entomophthoromycotina</taxon>
        <taxon>Entomophthoromycetes</taxon>
        <taxon>Entomophthorales</taxon>
        <taxon>Entomophthoraceae</taxon>
        <taxon>Entomophthora</taxon>
    </lineage>
</organism>
<keyword evidence="2" id="KW-1185">Reference proteome</keyword>
<sequence length="508" mass="56221">MKSRLSFIKWSLCASLCLSLSINSVINHPIQFTKYLKDISKYEGPEGPIEGSELAVKLALIVLLVLLGGLLAGNFIQVQLNIVGLTLGLMSLDETNLEILIKSGTSQQKSWALRILPIRKNGHLLLVTMMLANTLTNMSLPVLIDEIFGGGVYAVLISTGLILVFGEIIPQAFCARHGLRIGALFAWPVRVLIWIMFPVAYPFATLLDFLLGENHGFMYRKAELKELVAIHGNDHGGSLSYDEVTIIRGALDLSEKMARQVMTPWSFVFMIDLASNLDWVTMRDIQRAGHSRVPIFEGSRNNCVGLILTKSLLLLNPNMSTPVSDVRIYYIPKVRGDTSLVNLLNIFQEGASHMAQVVDDENKPIGIVTLEDVIEELIQEEIIDETDVYIDVVKRTRATRTAKDSQAILANLVKKDIKDPKIRAKEMLNKLNEVGPRPNIFASPKPGLSHKDSNDDHRPASYFVKSCNQKAPRPGTEDDSQNFSGLHHKISSRNISPVSSASLIAGSF</sequence>